<dbReference type="PANTHER" id="PTHR43334:SF1">
    <property type="entry name" value="3-HYDROXYPROPIONATE--COA LIGASE [ADP-FORMING]"/>
    <property type="match status" value="1"/>
</dbReference>
<name>A0ABY6D6G9_9RHOB</name>
<keyword evidence="4" id="KW-0067">ATP-binding</keyword>
<dbReference type="SMART" id="SM00881">
    <property type="entry name" value="CoA_binding"/>
    <property type="match status" value="1"/>
</dbReference>
<evidence type="ECO:0000256" key="4">
    <source>
        <dbReference type="ARBA" id="ARBA00022840"/>
    </source>
</evidence>
<accession>A0ABY6D6G9</accession>
<evidence type="ECO:0000259" key="5">
    <source>
        <dbReference type="SMART" id="SM00881"/>
    </source>
</evidence>
<evidence type="ECO:0000256" key="3">
    <source>
        <dbReference type="ARBA" id="ARBA00022741"/>
    </source>
</evidence>
<gene>
    <name evidence="6" type="ORF">N7U68_11360</name>
</gene>
<dbReference type="SUPFAM" id="SSF51735">
    <property type="entry name" value="NAD(P)-binding Rossmann-fold domains"/>
    <property type="match status" value="1"/>
</dbReference>
<dbReference type="Pfam" id="PF13549">
    <property type="entry name" value="ATP-grasp_5"/>
    <property type="match status" value="1"/>
</dbReference>
<sequence>MTSHRLDALLKPRSVAIVGASDKPGSNGHAMASMCALDGYAGAIYLVNPRLTQLGGNPCYPDLSSLPETPEHVVIGVASRFVEAILDQAIALGVKSASIFASCYLGDDAQPALPQRITAKAHAAGMAICGANCMGFYTPGQGLRIASMSSAPGLRQGGIAWIAQSGSTFGALSHNDRRLGFTLCVSTGMELVTTVADYMDWALCQPETWVIGLFLESVRNPAAFVKALEKARASRIPVVVLKVGRTEKSAQMAVSHTGAIAGNDAAYEAVFRKYGVTRVSDMDEMAATLALFDTSRAVPEGQLGVVSDSGGEREMIVDLADDIGVPFAALDPSTCTALVQHLEPGLHPENPLDAFGTQSDLVNRFAHLTASLANDPNVALGFFMSDPRDGYGYAEDYTRAVIDATAMTDKPLALVTNYSMTDERELAQKLKAAGVPLLRGTQNALRAARHVMAYRDFVGQPEQTSGALPSVGKWRQALGTGARLSEHDGLAMLAEFGISSPRLAHVSDATDLPAALDQLRFPLVLKSAEDIAHKSDVGGVVLNISDMEAASAAYSEMAARLGSRALFMEMAPKGTELALGAMWDDNFGPVVLISAGGVLIELLEDRIAALAPFDEAEAMRLLTSLRVYQILQGVRGQPAADLVDLAGQVACFSRLVAALGDSCAEIDINPMICGENGAVAVDCLAVGRTN</sequence>
<dbReference type="InterPro" id="IPR013815">
    <property type="entry name" value="ATP_grasp_subdomain_1"/>
</dbReference>
<dbReference type="InterPro" id="IPR036291">
    <property type="entry name" value="NAD(P)-bd_dom_sf"/>
</dbReference>
<dbReference type="SUPFAM" id="SSF56059">
    <property type="entry name" value="Glutathione synthetase ATP-binding domain-like"/>
    <property type="match status" value="1"/>
</dbReference>
<dbReference type="InterPro" id="IPR016102">
    <property type="entry name" value="Succinyl-CoA_synth-like"/>
</dbReference>
<proteinExistence type="predicted"/>
<dbReference type="Pfam" id="PF13607">
    <property type="entry name" value="Succ_CoA_lig"/>
    <property type="match status" value="1"/>
</dbReference>
<dbReference type="Gene3D" id="3.40.50.720">
    <property type="entry name" value="NAD(P)-binding Rossmann-like Domain"/>
    <property type="match status" value="1"/>
</dbReference>
<keyword evidence="7" id="KW-1185">Reference proteome</keyword>
<dbReference type="Pfam" id="PF13380">
    <property type="entry name" value="CoA_binding_2"/>
    <property type="match status" value="1"/>
</dbReference>
<dbReference type="PANTHER" id="PTHR43334">
    <property type="entry name" value="ACETATE--COA LIGASE [ADP-FORMING]"/>
    <property type="match status" value="1"/>
</dbReference>
<dbReference type="InterPro" id="IPR003781">
    <property type="entry name" value="CoA-bd"/>
</dbReference>
<evidence type="ECO:0000256" key="1">
    <source>
        <dbReference type="ARBA" id="ARBA00022532"/>
    </source>
</evidence>
<protein>
    <submittedName>
        <fullName evidence="6">Acetate--CoA ligase family protein</fullName>
    </submittedName>
</protein>
<keyword evidence="1" id="KW-0816">Tricarboxylic acid cycle</keyword>
<feature type="domain" description="CoA-binding" evidence="5">
    <location>
        <begin position="9"/>
        <end position="104"/>
    </location>
</feature>
<dbReference type="Proteomes" id="UP001064087">
    <property type="component" value="Chromosome"/>
</dbReference>
<dbReference type="Gene3D" id="3.40.50.261">
    <property type="entry name" value="Succinyl-CoA synthetase domains"/>
    <property type="match status" value="2"/>
</dbReference>
<evidence type="ECO:0000313" key="7">
    <source>
        <dbReference type="Proteomes" id="UP001064087"/>
    </source>
</evidence>
<organism evidence="6 7">
    <name type="scientific">Roseovarius pelagicus</name>
    <dbReference type="NCBI Taxonomy" id="2980108"/>
    <lineage>
        <taxon>Bacteria</taxon>
        <taxon>Pseudomonadati</taxon>
        <taxon>Pseudomonadota</taxon>
        <taxon>Alphaproteobacteria</taxon>
        <taxon>Rhodobacterales</taxon>
        <taxon>Roseobacteraceae</taxon>
        <taxon>Roseovarius</taxon>
    </lineage>
</organism>
<dbReference type="InterPro" id="IPR032875">
    <property type="entry name" value="Succ_CoA_lig_flav_dom"/>
</dbReference>
<dbReference type="SUPFAM" id="SSF52210">
    <property type="entry name" value="Succinyl-CoA synthetase domains"/>
    <property type="match status" value="2"/>
</dbReference>
<dbReference type="Gene3D" id="3.30.470.20">
    <property type="entry name" value="ATP-grasp fold, B domain"/>
    <property type="match status" value="1"/>
</dbReference>
<dbReference type="RefSeq" id="WP_263046866.1">
    <property type="nucleotide sequence ID" value="NZ_CP106738.1"/>
</dbReference>
<evidence type="ECO:0000313" key="6">
    <source>
        <dbReference type="EMBL" id="UXX81730.1"/>
    </source>
</evidence>
<dbReference type="GO" id="GO:0016874">
    <property type="term" value="F:ligase activity"/>
    <property type="evidence" value="ECO:0007669"/>
    <property type="project" value="UniProtKB-KW"/>
</dbReference>
<evidence type="ECO:0000256" key="2">
    <source>
        <dbReference type="ARBA" id="ARBA00022598"/>
    </source>
</evidence>
<dbReference type="Gene3D" id="3.30.1490.20">
    <property type="entry name" value="ATP-grasp fold, A domain"/>
    <property type="match status" value="1"/>
</dbReference>
<keyword evidence="2 6" id="KW-0436">Ligase</keyword>
<keyword evidence="3" id="KW-0547">Nucleotide-binding</keyword>
<dbReference type="EMBL" id="CP106738">
    <property type="protein sequence ID" value="UXX81730.1"/>
    <property type="molecule type" value="Genomic_DNA"/>
</dbReference>
<dbReference type="InterPro" id="IPR051538">
    <property type="entry name" value="Acyl-CoA_Synth/Transferase"/>
</dbReference>
<reference evidence="6" key="1">
    <citation type="submission" date="2022-10" db="EMBL/GenBank/DDBJ databases">
        <title>Roseovarius pelagicus sp. nov., isolated from Arctic seawater.</title>
        <authorList>
            <person name="Hong Y.W."/>
            <person name="Hwang C.Y."/>
        </authorList>
    </citation>
    <scope>NUCLEOTIDE SEQUENCE</scope>
    <source>
        <strain evidence="6">HL-MP18</strain>
    </source>
</reference>